<sequence>MNKKHPTQAVVVSLMGFGTIGGMALLPSQSVQAAVKTHRMTSIPKTYRGNWYVKGSKTPFKVSAKKFGISKYRKTRDKNASTATSANTFQPYKVTGKGTHANTMYILNSWNIQTVRRTTINKKSALIVYCEQEHSSNFMILSKTKNAKFTKSYWGDNAGSFYNRKTAIANRNFYRKFNGNAKKYFGSAVTKQSLKGMNSYKNITVTYYTAMNSFRRMTK</sequence>
<protein>
    <submittedName>
        <fullName evidence="1">Uncharacterized protein</fullName>
    </submittedName>
</protein>
<dbReference type="AlphaFoldDB" id="A0A0R2NPB8"/>
<dbReference type="EMBL" id="AYGX02000074">
    <property type="protein sequence ID" value="KRO27569.1"/>
    <property type="molecule type" value="Genomic_DNA"/>
</dbReference>
<accession>A0A0R2NPB8</accession>
<dbReference type="Proteomes" id="UP000050920">
    <property type="component" value="Unassembled WGS sequence"/>
</dbReference>
<comment type="caution">
    <text evidence="1">The sequence shown here is derived from an EMBL/GenBank/DDBJ whole genome shotgun (WGS) entry which is preliminary data.</text>
</comment>
<evidence type="ECO:0000313" key="1">
    <source>
        <dbReference type="EMBL" id="KRO27569.1"/>
    </source>
</evidence>
<name>A0A0R2NPB8_9LACO</name>
<dbReference type="RefSeq" id="WP_024625118.1">
    <property type="nucleotide sequence ID" value="NZ_AYGX02000074.1"/>
</dbReference>
<gene>
    <name evidence="1" type="ORF">DY78_GL003087</name>
</gene>
<proteinExistence type="predicted"/>
<keyword evidence="2" id="KW-1185">Reference proteome</keyword>
<organism evidence="1 2">
    <name type="scientific">Lactiplantibacillus fabifermentans DSM 21115</name>
    <dbReference type="NCBI Taxonomy" id="1413187"/>
    <lineage>
        <taxon>Bacteria</taxon>
        <taxon>Bacillati</taxon>
        <taxon>Bacillota</taxon>
        <taxon>Bacilli</taxon>
        <taxon>Lactobacillales</taxon>
        <taxon>Lactobacillaceae</taxon>
        <taxon>Lactiplantibacillus</taxon>
    </lineage>
</organism>
<reference evidence="1 2" key="1">
    <citation type="journal article" date="2015" name="Genome Announc.">
        <title>Expanding the biotechnology potential of lactobacilli through comparative genomics of 213 strains and associated genera.</title>
        <authorList>
            <person name="Sun Z."/>
            <person name="Harris H.M."/>
            <person name="McCann A."/>
            <person name="Guo C."/>
            <person name="Argimon S."/>
            <person name="Zhang W."/>
            <person name="Yang X."/>
            <person name="Jeffery I.B."/>
            <person name="Cooney J.C."/>
            <person name="Kagawa T.F."/>
            <person name="Liu W."/>
            <person name="Song Y."/>
            <person name="Salvetti E."/>
            <person name="Wrobel A."/>
            <person name="Rasinkangas P."/>
            <person name="Parkhill J."/>
            <person name="Rea M.C."/>
            <person name="O'Sullivan O."/>
            <person name="Ritari J."/>
            <person name="Douillard F.P."/>
            <person name="Paul Ross R."/>
            <person name="Yang R."/>
            <person name="Briner A.E."/>
            <person name="Felis G.E."/>
            <person name="de Vos W.M."/>
            <person name="Barrangou R."/>
            <person name="Klaenhammer T.R."/>
            <person name="Caufield P.W."/>
            <person name="Cui Y."/>
            <person name="Zhang H."/>
            <person name="O'Toole P.W."/>
        </authorList>
    </citation>
    <scope>NUCLEOTIDE SEQUENCE [LARGE SCALE GENOMIC DNA]</scope>
    <source>
        <strain evidence="1 2">DSM 21115</strain>
    </source>
</reference>
<evidence type="ECO:0000313" key="2">
    <source>
        <dbReference type="Proteomes" id="UP000050920"/>
    </source>
</evidence>